<evidence type="ECO:0000313" key="3">
    <source>
        <dbReference type="Proteomes" id="UP000204677"/>
    </source>
</evidence>
<dbReference type="Proteomes" id="UP000204677">
    <property type="component" value="Genome"/>
</dbReference>
<dbReference type="EMBL" id="AY242078">
    <property type="protein sequence ID" value="AAP33614.1"/>
    <property type="molecule type" value="Genomic_RNA"/>
</dbReference>
<organism evidence="1 3">
    <name type="scientific">Cucurbit yellow stunting disorder virus</name>
    <dbReference type="NCBI Taxonomy" id="51330"/>
    <lineage>
        <taxon>Viruses</taxon>
        <taxon>Riboviria</taxon>
        <taxon>Orthornavirae</taxon>
        <taxon>Kitrinoviricota</taxon>
        <taxon>Alsuviricetes</taxon>
        <taxon>Martellivirales</taxon>
        <taxon>Closteroviridae</taxon>
        <taxon>Crinivirus</taxon>
        <taxon>Crinivirus cucurbitae</taxon>
    </lineage>
</organism>
<protein>
    <submittedName>
        <fullName evidence="1">p9</fullName>
    </submittedName>
</protein>
<accession>Q808I4</accession>
<reference evidence="2" key="2">
    <citation type="submission" date="2008-11" db="EMBL/GenBank/DDBJ databases">
        <title>Complete nucleotide sequence of RNA2 of an isolate from Arizona of Cucurbit yellow stunting disorder virus.</title>
        <authorList>
            <person name="Turina M."/>
            <person name="Falk B.W."/>
        </authorList>
    </citation>
    <scope>NUCLEOTIDE SEQUENCE</scope>
    <source>
        <strain evidence="2">Arizona-1</strain>
    </source>
</reference>
<evidence type="ECO:0000313" key="2">
    <source>
        <dbReference type="EMBL" id="ACL13303.1"/>
    </source>
</evidence>
<proteinExistence type="predicted"/>
<dbReference type="GeneID" id="6446555"/>
<keyword evidence="3" id="KW-1185">Reference proteome</keyword>
<evidence type="ECO:0000313" key="1">
    <source>
        <dbReference type="EMBL" id="AAP33614.1"/>
    </source>
</evidence>
<dbReference type="OrthoDB" id="27660at10239"/>
<name>Q808I4_9CLOS</name>
<dbReference type="EMBL" id="FJ492808">
    <property type="protein sequence ID" value="ACL13303.1"/>
    <property type="molecule type" value="Genomic_RNA"/>
</dbReference>
<reference evidence="1 3" key="1">
    <citation type="journal article" date="2003" name="J. Gen. Virol.">
        <title>Further variability within the genus Crinivirus, as revealed by determination of the complete RNA genome sequence of Cucurbit yellow stunting disorder virus.</title>
        <authorList>
            <person name="Aguilar J.M."/>
            <person name="Franco M."/>
            <person name="Marco C.F."/>
            <person name="Berdiales B."/>
            <person name="Rodriguez-Cerezo E."/>
            <person name="Truniger V."/>
            <person name="Aranda M.A."/>
        </authorList>
    </citation>
    <scope>NUCLEOTIDE SEQUENCE [LARGE SCALE GENOMIC DNA]</scope>
    <source>
        <strain evidence="1">AlLM</strain>
    </source>
</reference>
<dbReference type="RefSeq" id="NP_851575.1">
    <property type="nucleotide sequence ID" value="NC_004810.1"/>
</dbReference>
<dbReference type="KEGG" id="vg:6446555"/>
<sequence>MDLTTVIDKFGVEKVEVYLKLYNQIRMERGGVSNFLLRLIDSKFKKFLDHDTKMDYNDEETIELLQCLSSFVNMIPSYY</sequence>